<dbReference type="NCBIfam" id="TIGR02376">
    <property type="entry name" value="Cu_nitrite_red"/>
    <property type="match status" value="1"/>
</dbReference>
<dbReference type="InterPro" id="IPR001287">
    <property type="entry name" value="NO2-reductase_Cu"/>
</dbReference>
<comment type="caution">
    <text evidence="13">The sequence shown here is derived from an EMBL/GenBank/DDBJ whole genome shotgun (WGS) entry which is preliminary data.</text>
</comment>
<dbReference type="PRINTS" id="PR00695">
    <property type="entry name" value="CUNO2RDTASE"/>
</dbReference>
<evidence type="ECO:0000256" key="7">
    <source>
        <dbReference type="ARBA" id="ARBA00023002"/>
    </source>
</evidence>
<evidence type="ECO:0000256" key="6">
    <source>
        <dbReference type="ARBA" id="ARBA00022737"/>
    </source>
</evidence>
<dbReference type="Gene3D" id="2.60.40.420">
    <property type="entry name" value="Cupredoxins - blue copper proteins"/>
    <property type="match status" value="2"/>
</dbReference>
<gene>
    <name evidence="13" type="primary">nirK</name>
    <name evidence="13" type="ORF">GCM10008942_09520</name>
</gene>
<comment type="cofactor">
    <cofactor evidence="10">
        <name>Cu(+)</name>
        <dbReference type="ChEBI" id="CHEBI:49552"/>
    </cofactor>
    <text evidence="10">Binds 1 Cu(+) ion.</text>
</comment>
<keyword evidence="8 10" id="KW-0186">Copper</keyword>
<evidence type="ECO:0000256" key="11">
    <source>
        <dbReference type="SAM" id="MobiDB-lite"/>
    </source>
</evidence>
<keyword evidence="14" id="KW-1185">Reference proteome</keyword>
<evidence type="ECO:0000256" key="4">
    <source>
        <dbReference type="ARBA" id="ARBA00017290"/>
    </source>
</evidence>
<dbReference type="EMBL" id="BAAADD010000002">
    <property type="protein sequence ID" value="GAA0563182.1"/>
    <property type="molecule type" value="Genomic_DNA"/>
</dbReference>
<keyword evidence="6" id="KW-0677">Repeat</keyword>
<name>A0ABN1EBK1_9PROT</name>
<dbReference type="CDD" id="cd11020">
    <property type="entry name" value="CuRO_1_CuNIR"/>
    <property type="match status" value="1"/>
</dbReference>
<evidence type="ECO:0000256" key="8">
    <source>
        <dbReference type="ARBA" id="ARBA00023008"/>
    </source>
</evidence>
<keyword evidence="5 10" id="KW-0479">Metal-binding</keyword>
<organism evidence="13 14">
    <name type="scientific">Rhizomicrobium electricum</name>
    <dbReference type="NCBI Taxonomy" id="480070"/>
    <lineage>
        <taxon>Bacteria</taxon>
        <taxon>Pseudomonadati</taxon>
        <taxon>Pseudomonadota</taxon>
        <taxon>Alphaproteobacteria</taxon>
        <taxon>Micropepsales</taxon>
        <taxon>Micropepsaceae</taxon>
        <taxon>Rhizomicrobium</taxon>
    </lineage>
</organism>
<sequence>MFRNRNDLVLVGGVIAVAIVLGFAWFTSEAATAVLATGQTAAPPRPSSPADYTAPPLSGTTATPAPKAGTAVDIVRDPTDLPAPIGTRGPRRITVDLVTEEVTGTLANGTTFPYWTFNGKVPGPFIRVRVGDLVTVKLKNDVASMMMHNVDLHAVMGPGGGAQATQAGPGETKTFTFKATTPGLYVYHCATMPHAEHIANGMYGMILVEPDGGLSKVDREYYVMQGEIYTDEPFGTQGPVGDSYAKIVAETPDYFVFNGAVGALSEQKPLKSKVSETVRIFFGDAGPNKDSAFHAIGQIFDKVYPLADLSDAPMHGVQTILVPPGGAAVVEMKTLVPGRFTLVDHAIARVEKGLAGTLIVSGPKNEEIFKAADTAAMPAMEH</sequence>
<evidence type="ECO:0000313" key="13">
    <source>
        <dbReference type="EMBL" id="GAA0563182.1"/>
    </source>
</evidence>
<dbReference type="RefSeq" id="WP_166932543.1">
    <property type="nucleotide sequence ID" value="NZ_BAAADD010000002.1"/>
</dbReference>
<evidence type="ECO:0000256" key="1">
    <source>
        <dbReference type="ARBA" id="ARBA00010609"/>
    </source>
</evidence>
<dbReference type="SUPFAM" id="SSF49503">
    <property type="entry name" value="Cupredoxins"/>
    <property type="match status" value="2"/>
</dbReference>
<dbReference type="CDD" id="cd04208">
    <property type="entry name" value="CuRO_2_CuNIR"/>
    <property type="match status" value="1"/>
</dbReference>
<accession>A0ABN1EBK1</accession>
<dbReference type="PANTHER" id="PTHR11709">
    <property type="entry name" value="MULTI-COPPER OXIDASE"/>
    <property type="match status" value="1"/>
</dbReference>
<dbReference type="InterPro" id="IPR045087">
    <property type="entry name" value="Cu-oxidase_fam"/>
</dbReference>
<evidence type="ECO:0000259" key="12">
    <source>
        <dbReference type="Pfam" id="PF07732"/>
    </source>
</evidence>
<dbReference type="InterPro" id="IPR008972">
    <property type="entry name" value="Cupredoxin"/>
</dbReference>
<dbReference type="InterPro" id="IPR011707">
    <property type="entry name" value="Cu-oxidase-like_N"/>
</dbReference>
<dbReference type="EC" id="1.7.2.1" evidence="3 10"/>
<dbReference type="PANTHER" id="PTHR11709:SF394">
    <property type="entry name" value="FI03373P-RELATED"/>
    <property type="match status" value="1"/>
</dbReference>
<comment type="similarity">
    <text evidence="1 10">Belongs to the multicopper oxidase family.</text>
</comment>
<comment type="subunit">
    <text evidence="2 10">Homotrimer.</text>
</comment>
<evidence type="ECO:0000256" key="3">
    <source>
        <dbReference type="ARBA" id="ARBA00011882"/>
    </source>
</evidence>
<feature type="region of interest" description="Disordered" evidence="11">
    <location>
        <begin position="39"/>
        <end position="69"/>
    </location>
</feature>
<evidence type="ECO:0000313" key="14">
    <source>
        <dbReference type="Proteomes" id="UP001499951"/>
    </source>
</evidence>
<proteinExistence type="inferred from homology"/>
<comment type="cofactor">
    <cofactor evidence="10">
        <name>Cu(2+)</name>
        <dbReference type="ChEBI" id="CHEBI:29036"/>
    </cofactor>
    <text evidence="10">Binds 1 Cu(+) ion.</text>
</comment>
<protein>
    <recommendedName>
        <fullName evidence="4 10">Copper-containing nitrite reductase</fullName>
        <ecNumber evidence="3 10">1.7.2.1</ecNumber>
    </recommendedName>
</protein>
<evidence type="ECO:0000256" key="10">
    <source>
        <dbReference type="RuleBase" id="RU365025"/>
    </source>
</evidence>
<dbReference type="Pfam" id="PF07732">
    <property type="entry name" value="Cu-oxidase_3"/>
    <property type="match status" value="1"/>
</dbReference>
<feature type="compositionally biased region" description="Low complexity" evidence="11">
    <location>
        <begin position="59"/>
        <end position="69"/>
    </location>
</feature>
<dbReference type="Proteomes" id="UP001499951">
    <property type="component" value="Unassembled WGS sequence"/>
</dbReference>
<evidence type="ECO:0000256" key="9">
    <source>
        <dbReference type="ARBA" id="ARBA00049340"/>
    </source>
</evidence>
<evidence type="ECO:0000256" key="5">
    <source>
        <dbReference type="ARBA" id="ARBA00022723"/>
    </source>
</evidence>
<feature type="domain" description="Plastocyanin-like" evidence="12">
    <location>
        <begin position="104"/>
        <end position="211"/>
    </location>
</feature>
<reference evidence="13 14" key="1">
    <citation type="journal article" date="2019" name="Int. J. Syst. Evol. Microbiol.">
        <title>The Global Catalogue of Microorganisms (GCM) 10K type strain sequencing project: providing services to taxonomists for standard genome sequencing and annotation.</title>
        <authorList>
            <consortium name="The Broad Institute Genomics Platform"/>
            <consortium name="The Broad Institute Genome Sequencing Center for Infectious Disease"/>
            <person name="Wu L."/>
            <person name="Ma J."/>
        </authorList>
    </citation>
    <scope>NUCLEOTIDE SEQUENCE [LARGE SCALE GENOMIC DNA]</scope>
    <source>
        <strain evidence="13 14">JCM 15089</strain>
    </source>
</reference>
<evidence type="ECO:0000256" key="2">
    <source>
        <dbReference type="ARBA" id="ARBA00011233"/>
    </source>
</evidence>
<comment type="catalytic activity">
    <reaction evidence="9 10">
        <text>nitric oxide + Fe(III)-[cytochrome c] + H2O = Fe(II)-[cytochrome c] + nitrite + 2 H(+)</text>
        <dbReference type="Rhea" id="RHEA:15233"/>
        <dbReference type="Rhea" id="RHEA-COMP:10350"/>
        <dbReference type="Rhea" id="RHEA-COMP:14399"/>
        <dbReference type="ChEBI" id="CHEBI:15377"/>
        <dbReference type="ChEBI" id="CHEBI:15378"/>
        <dbReference type="ChEBI" id="CHEBI:16301"/>
        <dbReference type="ChEBI" id="CHEBI:16480"/>
        <dbReference type="ChEBI" id="CHEBI:29033"/>
        <dbReference type="ChEBI" id="CHEBI:29034"/>
        <dbReference type="EC" id="1.7.2.1"/>
    </reaction>
</comment>
<keyword evidence="7 10" id="KW-0560">Oxidoreductase</keyword>